<feature type="region of interest" description="Disordered" evidence="1">
    <location>
        <begin position="203"/>
        <end position="223"/>
    </location>
</feature>
<name>A0A815HUZ2_ADIRI</name>
<accession>A0A815HUZ2</accession>
<organism evidence="2 3">
    <name type="scientific">Adineta ricciae</name>
    <name type="common">Rotifer</name>
    <dbReference type="NCBI Taxonomy" id="249248"/>
    <lineage>
        <taxon>Eukaryota</taxon>
        <taxon>Metazoa</taxon>
        <taxon>Spiralia</taxon>
        <taxon>Gnathifera</taxon>
        <taxon>Rotifera</taxon>
        <taxon>Eurotatoria</taxon>
        <taxon>Bdelloidea</taxon>
        <taxon>Adinetida</taxon>
        <taxon>Adinetidae</taxon>
        <taxon>Adineta</taxon>
    </lineage>
</organism>
<proteinExistence type="predicted"/>
<protein>
    <submittedName>
        <fullName evidence="2">Uncharacterized protein</fullName>
    </submittedName>
</protein>
<evidence type="ECO:0000256" key="1">
    <source>
        <dbReference type="SAM" id="MobiDB-lite"/>
    </source>
</evidence>
<evidence type="ECO:0000313" key="3">
    <source>
        <dbReference type="Proteomes" id="UP000663852"/>
    </source>
</evidence>
<dbReference type="Proteomes" id="UP000663852">
    <property type="component" value="Unassembled WGS sequence"/>
</dbReference>
<dbReference type="EMBL" id="CAJNOJ010000271">
    <property type="protein sequence ID" value="CAF1357596.1"/>
    <property type="molecule type" value="Genomic_DNA"/>
</dbReference>
<dbReference type="AlphaFoldDB" id="A0A815HUZ2"/>
<gene>
    <name evidence="2" type="ORF">EDS130_LOCUS33630</name>
</gene>
<reference evidence="2" key="1">
    <citation type="submission" date="2021-02" db="EMBL/GenBank/DDBJ databases">
        <authorList>
            <person name="Nowell W R."/>
        </authorList>
    </citation>
    <scope>NUCLEOTIDE SEQUENCE</scope>
</reference>
<comment type="caution">
    <text evidence="2">The sequence shown here is derived from an EMBL/GenBank/DDBJ whole genome shotgun (WGS) entry which is preliminary data.</text>
</comment>
<sequence length="223" mass="25342">MHCFKQIQNMPLLSSLFRNIMSSTFSCVSCQNKRSKNYRHGLESNHNSPRKKMQSEKIGSTLMFEPMVERKIPLLDTNSLDSETIPIGSSHCSINTISVSAEQLKIDSISDTNSLNLQSTLSRIQPHDEGHVDDDEIEKLLTSDFFRTICKNGNLIVNKHLSNSSNQLTISKQIEKQEYEEHRQLHGSKPNIYEYEIRQLVPKSHPGGSQASIISDVSEKSFY</sequence>
<evidence type="ECO:0000313" key="2">
    <source>
        <dbReference type="EMBL" id="CAF1357596.1"/>
    </source>
</evidence>